<sequence length="492" mass="58120">MKKFKFNKTHKISLIIITSVLIINVVYTYKDYQATKTRPENQLSMKNIVMNINNNLSSDYIFGDLYHLVKNSLNIYTDNHFIAFDNSLNPFYNSSYYMKNTLYYGSPEFSEEEKIINIDNLDYMVIKEITNYIKELYENGEKVIATFNHDAITDKDIIIVKEITYLSINDRIFIENKKENLISKEINNINSALGHYSYDGEEDSYFNMIVCNTYDYLETKLNDVVNKDKFDDNGYYEITYSDEKNNEHLNPIEYTIENDKHIKLNRKACFQKFGSMYGVYADKKNDKDLYQSSEYDKGYLAWIEYYTDSDLYTFTTYISNNYINYLISLLLVIGSYFLIKIIVNEKTKIEPIDKPIIKQPKVKRKVTNKEDVNLENKLTNLISSGQNLFIFKNIELNYQPNPLVVLGNKSELTKVINDLFFFTINHSRPKNKLDIKIENKKIYVINNDYCILDNDLQELNDVFEIIEAHDFQYSFNLSQNSYEIIIDLNIRK</sequence>
<gene>
    <name evidence="2" type="ORF">SAMN04489758_1554</name>
</gene>
<keyword evidence="1" id="KW-0472">Membrane</keyword>
<name>A0A1I0HQ37_9FIRM</name>
<evidence type="ECO:0000313" key="2">
    <source>
        <dbReference type="EMBL" id="SET85275.1"/>
    </source>
</evidence>
<feature type="transmembrane region" description="Helical" evidence="1">
    <location>
        <begin position="12"/>
        <end position="29"/>
    </location>
</feature>
<dbReference type="AlphaFoldDB" id="A0A1I0HQ37"/>
<keyword evidence="1" id="KW-1133">Transmembrane helix</keyword>
<dbReference type="OrthoDB" id="10000349at2"/>
<evidence type="ECO:0000256" key="1">
    <source>
        <dbReference type="SAM" id="Phobius"/>
    </source>
</evidence>
<reference evidence="3" key="1">
    <citation type="submission" date="2016-10" db="EMBL/GenBank/DDBJ databases">
        <authorList>
            <person name="Varghese N."/>
            <person name="Submissions S."/>
        </authorList>
    </citation>
    <scope>NUCLEOTIDE SEQUENCE [LARGE SCALE GENOMIC DNA]</scope>
    <source>
        <strain evidence="3">DSM 1551</strain>
    </source>
</reference>
<accession>A0A1I0HQ37</accession>
<dbReference type="Proteomes" id="UP000198558">
    <property type="component" value="Unassembled WGS sequence"/>
</dbReference>
<dbReference type="RefSeq" id="WP_092356673.1">
    <property type="nucleotide sequence ID" value="NZ_FOIN01000055.1"/>
</dbReference>
<dbReference type="GeneID" id="78289523"/>
<evidence type="ECO:0000313" key="3">
    <source>
        <dbReference type="Proteomes" id="UP000198558"/>
    </source>
</evidence>
<keyword evidence="1" id="KW-0812">Transmembrane</keyword>
<protein>
    <submittedName>
        <fullName evidence="2">Uncharacterized protein</fullName>
    </submittedName>
</protein>
<keyword evidence="3" id="KW-1185">Reference proteome</keyword>
<dbReference type="EMBL" id="FOIN01000055">
    <property type="protein sequence ID" value="SET85275.1"/>
    <property type="molecule type" value="Genomic_DNA"/>
</dbReference>
<proteinExistence type="predicted"/>
<feature type="transmembrane region" description="Helical" evidence="1">
    <location>
        <begin position="322"/>
        <end position="339"/>
    </location>
</feature>
<organism evidence="2 3">
    <name type="scientific">Thomasclavelia cocleata</name>
    <dbReference type="NCBI Taxonomy" id="69824"/>
    <lineage>
        <taxon>Bacteria</taxon>
        <taxon>Bacillati</taxon>
        <taxon>Bacillota</taxon>
        <taxon>Erysipelotrichia</taxon>
        <taxon>Erysipelotrichales</taxon>
        <taxon>Coprobacillaceae</taxon>
        <taxon>Thomasclavelia</taxon>
    </lineage>
</organism>